<feature type="region of interest" description="Disordered" evidence="1">
    <location>
        <begin position="1"/>
        <end position="38"/>
    </location>
</feature>
<proteinExistence type="predicted"/>
<protein>
    <submittedName>
        <fullName evidence="2">Uncharacterized protein</fullName>
    </submittedName>
</protein>
<dbReference type="EMBL" id="MLYV02000818">
    <property type="protein sequence ID" value="PSR77013.1"/>
    <property type="molecule type" value="Genomic_DNA"/>
</dbReference>
<evidence type="ECO:0000313" key="3">
    <source>
        <dbReference type="Proteomes" id="UP000186601"/>
    </source>
</evidence>
<reference evidence="2 3" key="1">
    <citation type="submission" date="2018-02" db="EMBL/GenBank/DDBJ databases">
        <title>Genome sequence of the basidiomycete white-rot fungus Phlebia centrifuga.</title>
        <authorList>
            <person name="Granchi Z."/>
            <person name="Peng M."/>
            <person name="de Vries R.P."/>
            <person name="Hilden K."/>
            <person name="Makela M.R."/>
            <person name="Grigoriev I."/>
            <person name="Riley R."/>
        </authorList>
    </citation>
    <scope>NUCLEOTIDE SEQUENCE [LARGE SCALE GENOMIC DNA]</scope>
    <source>
        <strain evidence="2 3">FBCC195</strain>
    </source>
</reference>
<feature type="compositionally biased region" description="Polar residues" evidence="1">
    <location>
        <begin position="319"/>
        <end position="332"/>
    </location>
</feature>
<accession>A0A2R6NUM0</accession>
<dbReference type="AlphaFoldDB" id="A0A2R6NUM0"/>
<feature type="compositionally biased region" description="Low complexity" evidence="1">
    <location>
        <begin position="225"/>
        <end position="242"/>
    </location>
</feature>
<feature type="compositionally biased region" description="Basic and acidic residues" evidence="1">
    <location>
        <begin position="73"/>
        <end position="83"/>
    </location>
</feature>
<feature type="compositionally biased region" description="Acidic residues" evidence="1">
    <location>
        <begin position="667"/>
        <end position="679"/>
    </location>
</feature>
<dbReference type="Proteomes" id="UP000186601">
    <property type="component" value="Unassembled WGS sequence"/>
</dbReference>
<feature type="region of interest" description="Disordered" evidence="1">
    <location>
        <begin position="73"/>
        <end position="196"/>
    </location>
</feature>
<feature type="region of interest" description="Disordered" evidence="1">
    <location>
        <begin position="653"/>
        <end position="688"/>
    </location>
</feature>
<organism evidence="2 3">
    <name type="scientific">Hermanssonia centrifuga</name>
    <dbReference type="NCBI Taxonomy" id="98765"/>
    <lineage>
        <taxon>Eukaryota</taxon>
        <taxon>Fungi</taxon>
        <taxon>Dikarya</taxon>
        <taxon>Basidiomycota</taxon>
        <taxon>Agaricomycotina</taxon>
        <taxon>Agaricomycetes</taxon>
        <taxon>Polyporales</taxon>
        <taxon>Meruliaceae</taxon>
        <taxon>Hermanssonia</taxon>
    </lineage>
</organism>
<gene>
    <name evidence="2" type="ORF">PHLCEN_2v8112</name>
</gene>
<sequence>MPRKRKSTPPPPLQTRTKNKTTHPGLPDLGPPRRPTEVVQAEKVTKAKAQAEADATQTSAIEAVAAVENRMQIDDKLAEKEGNHPGPPTRHLLPRAKRAKPAEISQNLDLVEIEHNGVSSGSESDKFVLGEDEDVEEEVVDNDESDSSESVELAQGQGKPKKRGRADVIAARHTKLAEKGKEAAQRSTPAVATKKTTQVKSLRAGVSTGLVDGWKSVVQGPGGHSTSSISSRSRSSLPPLSSEGNTTDDGIRLGTFADNHDAAERKGLDSSEEYWTPPVSFGLKKKTDGAYYAPNPRSSGEPSQDAIEVPMKDPKTSKNTETTRVTKSTGRSDPSDRDIEIVVMRAETTKVVAPANKGKAQGKLQAVVPIPDAGKGRRDPNTGKVAISSKSTTRVQYKQLPEGMQGLFRDDLVPDARRLAGILPAFASPSLEEIQQLMDKYFPAYKDQYTVKEGDIFYNLILARLREHRSGFGSAGLEGMQIMLDQMAVKLRHQGHDDNEHALGYQVSFISGNPKSKYKERPFCWKKWGDGAAKSGRFQSDLVLYVFHWHLQQTQTPHVYSVEEQPYGALVMSILAVERALLYYRSGTRKVPSGSEGWFSKDNFGDRWAFDPATGRNRRITPASELDKYVCKLSEEDWAAIVEGAEAVRVKYEGSTRKRRRQSNIPEPEDLIVIDDAPESDSSGMNSD</sequence>
<name>A0A2R6NUM0_9APHY</name>
<feature type="region of interest" description="Disordered" evidence="1">
    <location>
        <begin position="210"/>
        <end position="335"/>
    </location>
</feature>
<feature type="compositionally biased region" description="Polar residues" evidence="1">
    <location>
        <begin position="185"/>
        <end position="196"/>
    </location>
</feature>
<comment type="caution">
    <text evidence="2">The sequence shown here is derived from an EMBL/GenBank/DDBJ whole genome shotgun (WGS) entry which is preliminary data.</text>
</comment>
<feature type="compositionally biased region" description="Basic and acidic residues" evidence="1">
    <location>
        <begin position="258"/>
        <end position="269"/>
    </location>
</feature>
<feature type="compositionally biased region" description="Acidic residues" evidence="1">
    <location>
        <begin position="130"/>
        <end position="149"/>
    </location>
</feature>
<keyword evidence="3" id="KW-1185">Reference proteome</keyword>
<feature type="compositionally biased region" description="Basic and acidic residues" evidence="1">
    <location>
        <begin position="175"/>
        <end position="184"/>
    </location>
</feature>
<dbReference type="OrthoDB" id="2804421at2759"/>
<evidence type="ECO:0000256" key="1">
    <source>
        <dbReference type="SAM" id="MobiDB-lite"/>
    </source>
</evidence>
<evidence type="ECO:0000313" key="2">
    <source>
        <dbReference type="EMBL" id="PSR77013.1"/>
    </source>
</evidence>